<dbReference type="OrthoDB" id="2895472at2"/>
<evidence type="ECO:0000256" key="1">
    <source>
        <dbReference type="ARBA" id="ARBA00006034"/>
    </source>
</evidence>
<dbReference type="RefSeq" id="WP_087924538.1">
    <property type="nucleotide sequence ID" value="NZ_CP021744.1"/>
</dbReference>
<evidence type="ECO:0000256" key="3">
    <source>
        <dbReference type="ARBA" id="ARBA00030771"/>
    </source>
</evidence>
<dbReference type="EMBL" id="CP021744">
    <property type="protein sequence ID" value="ARZ65823.1"/>
    <property type="molecule type" value="Genomic_DNA"/>
</dbReference>
<reference evidence="4 5" key="1">
    <citation type="submission" date="2017-06" db="EMBL/GenBank/DDBJ databases">
        <title>Streptomyces albireticuli Genome sequencing and assembly.</title>
        <authorList>
            <person name="Wang Y."/>
            <person name="Du B."/>
            <person name="Ding Y."/>
            <person name="Liu H."/>
            <person name="Hou Q."/>
            <person name="Liu K."/>
            <person name="Yao L."/>
            <person name="Wang C."/>
        </authorList>
    </citation>
    <scope>NUCLEOTIDE SEQUENCE [LARGE SCALE GENOMIC DNA]</scope>
    <source>
        <strain evidence="4 5">MDJK11</strain>
    </source>
</reference>
<dbReference type="Gene3D" id="3.40.50.11710">
    <property type="entry name" value="Cyclodipeptide synthase"/>
    <property type="match status" value="1"/>
</dbReference>
<name>A0A1Z2KUU0_9ACTN</name>
<dbReference type="KEGG" id="salj:SMD11_0157"/>
<dbReference type="GO" id="GO:0016755">
    <property type="term" value="F:aminoacyltransferase activity"/>
    <property type="evidence" value="ECO:0007669"/>
    <property type="project" value="InterPro"/>
</dbReference>
<dbReference type="InterPro" id="IPR030903">
    <property type="entry name" value="CDPS"/>
</dbReference>
<dbReference type="Pfam" id="PF16715">
    <property type="entry name" value="CDPS"/>
    <property type="match status" value="1"/>
</dbReference>
<dbReference type="AlphaFoldDB" id="A0A1Z2KUU0"/>
<dbReference type="InterPro" id="IPR038622">
    <property type="entry name" value="CDPS_sf"/>
</dbReference>
<evidence type="ECO:0000313" key="5">
    <source>
        <dbReference type="Proteomes" id="UP000195755"/>
    </source>
</evidence>
<dbReference type="Proteomes" id="UP000195755">
    <property type="component" value="Chromosome"/>
</dbReference>
<evidence type="ECO:0000313" key="4">
    <source>
        <dbReference type="EMBL" id="ARZ65823.1"/>
    </source>
</evidence>
<gene>
    <name evidence="4" type="ORF">SMD11_0157</name>
</gene>
<protein>
    <recommendedName>
        <fullName evidence="3">Cyclodipeptide synthase</fullName>
    </recommendedName>
</protein>
<evidence type="ECO:0000256" key="2">
    <source>
        <dbReference type="ARBA" id="ARBA00022679"/>
    </source>
</evidence>
<dbReference type="NCBIfam" id="TIGR04539">
    <property type="entry name" value="tRNA_cyclodipep"/>
    <property type="match status" value="1"/>
</dbReference>
<accession>A0A1Z2KUU0</accession>
<organism evidence="4 5">
    <name type="scientific">Streptomyces albireticuli</name>
    <dbReference type="NCBI Taxonomy" id="1940"/>
    <lineage>
        <taxon>Bacteria</taxon>
        <taxon>Bacillati</taxon>
        <taxon>Actinomycetota</taxon>
        <taxon>Actinomycetes</taxon>
        <taxon>Kitasatosporales</taxon>
        <taxon>Streptomycetaceae</taxon>
        <taxon>Streptomyces</taxon>
    </lineage>
</organism>
<sequence>MEFLVQPCTAESRRILARAEHLLIGLSPWNGYYKPHRIEALVDWACANFASVDVFVPGYEAAHTLTAAGFEPREAVHRTRRAISQLRNPAQRALRRAGIPNPGARFHSWTQLANRPPYARMLERVHQAYRTDEAVRRACRLTARGAVLHAAEREPSERQIDQAVGYALAELPLVLDGPAIFGTESSVFVYHREMDLLDPFITGRATRLRPASGQGYAVVRPADDRCVPSHRS</sequence>
<comment type="similarity">
    <text evidence="1">Belongs to the CDPS family.</text>
</comment>
<proteinExistence type="inferred from homology"/>
<keyword evidence="2" id="KW-0808">Transferase</keyword>